<evidence type="ECO:0000256" key="8">
    <source>
        <dbReference type="ARBA" id="ARBA00047883"/>
    </source>
</evidence>
<evidence type="ECO:0000256" key="10">
    <source>
        <dbReference type="RuleBase" id="RU003826"/>
    </source>
</evidence>
<feature type="domain" description="Thiamine phosphate synthase/TenI" evidence="12">
    <location>
        <begin position="10"/>
        <end position="191"/>
    </location>
</feature>
<feature type="binding site" evidence="9">
    <location>
        <position position="72"/>
    </location>
    <ligand>
        <name>4-amino-2-methyl-5-(diphosphooxymethyl)pyrimidine</name>
        <dbReference type="ChEBI" id="CHEBI:57841"/>
    </ligand>
</feature>
<gene>
    <name evidence="9" type="primary">thiE</name>
    <name evidence="13" type="ORF">BOW51_01285</name>
</gene>
<dbReference type="EMBL" id="MPRJ01000005">
    <property type="protein sequence ID" value="OOZ37645.1"/>
    <property type="molecule type" value="Genomic_DNA"/>
</dbReference>
<name>A0A1T2KXR9_9GAMM</name>
<comment type="caution">
    <text evidence="13">The sequence shown here is derived from an EMBL/GenBank/DDBJ whole genome shotgun (WGS) entry which is preliminary data.</text>
</comment>
<evidence type="ECO:0000256" key="9">
    <source>
        <dbReference type="HAMAP-Rule" id="MF_00097"/>
    </source>
</evidence>
<evidence type="ECO:0000313" key="14">
    <source>
        <dbReference type="Proteomes" id="UP000190896"/>
    </source>
</evidence>
<dbReference type="PANTHER" id="PTHR20857">
    <property type="entry name" value="THIAMINE-PHOSPHATE PYROPHOSPHORYLASE"/>
    <property type="match status" value="1"/>
</dbReference>
<dbReference type="PANTHER" id="PTHR20857:SF15">
    <property type="entry name" value="THIAMINE-PHOSPHATE SYNTHASE"/>
    <property type="match status" value="1"/>
</dbReference>
<evidence type="ECO:0000256" key="7">
    <source>
        <dbReference type="ARBA" id="ARBA00047851"/>
    </source>
</evidence>
<dbReference type="GO" id="GO:0004789">
    <property type="term" value="F:thiamine-phosphate diphosphorylase activity"/>
    <property type="evidence" value="ECO:0007669"/>
    <property type="project" value="UniProtKB-UniRule"/>
</dbReference>
<evidence type="ECO:0000256" key="2">
    <source>
        <dbReference type="ARBA" id="ARBA00022679"/>
    </source>
</evidence>
<evidence type="ECO:0000256" key="5">
    <source>
        <dbReference type="ARBA" id="ARBA00022977"/>
    </source>
</evidence>
<proteinExistence type="inferred from homology"/>
<dbReference type="AlphaFoldDB" id="A0A1T2KXR9"/>
<feature type="binding site" evidence="9">
    <location>
        <begin position="40"/>
        <end position="44"/>
    </location>
    <ligand>
        <name>4-amino-2-methyl-5-(diphosphooxymethyl)pyrimidine</name>
        <dbReference type="ChEBI" id="CHEBI:57841"/>
    </ligand>
</feature>
<keyword evidence="3 9" id="KW-0479">Metal-binding</keyword>
<evidence type="ECO:0000259" key="12">
    <source>
        <dbReference type="Pfam" id="PF02581"/>
    </source>
</evidence>
<dbReference type="InterPro" id="IPR036206">
    <property type="entry name" value="ThiamineP_synth_sf"/>
</dbReference>
<keyword evidence="2 9" id="KW-0808">Transferase</keyword>
<feature type="binding site" evidence="9">
    <location>
        <position position="73"/>
    </location>
    <ligand>
        <name>Mg(2+)</name>
        <dbReference type="ChEBI" id="CHEBI:18420"/>
    </ligand>
</feature>
<dbReference type="GO" id="GO:0005737">
    <property type="term" value="C:cytoplasm"/>
    <property type="evidence" value="ECO:0007669"/>
    <property type="project" value="TreeGrafter"/>
</dbReference>
<comment type="pathway">
    <text evidence="1 9 11">Cofactor biosynthesis; thiamine diphosphate biosynthesis; thiamine phosphate from 4-amino-2-methyl-5-diphosphomethylpyrimidine and 4-methyl-5-(2-phosphoethyl)-thiazole: step 1/1.</text>
</comment>
<dbReference type="SUPFAM" id="SSF51391">
    <property type="entry name" value="Thiamin phosphate synthase"/>
    <property type="match status" value="1"/>
</dbReference>
<dbReference type="InterPro" id="IPR022998">
    <property type="entry name" value="ThiamineP_synth_TenI"/>
</dbReference>
<evidence type="ECO:0000256" key="6">
    <source>
        <dbReference type="ARBA" id="ARBA00047334"/>
    </source>
</evidence>
<dbReference type="EC" id="2.5.1.3" evidence="9"/>
<keyword evidence="5 9" id="KW-0784">Thiamine biosynthesis</keyword>
<dbReference type="UniPathway" id="UPA00060">
    <property type="reaction ID" value="UER00141"/>
</dbReference>
<dbReference type="HAMAP" id="MF_00097">
    <property type="entry name" value="TMP_synthase"/>
    <property type="match status" value="1"/>
</dbReference>
<dbReference type="InterPro" id="IPR013785">
    <property type="entry name" value="Aldolase_TIM"/>
</dbReference>
<dbReference type="NCBIfam" id="TIGR00693">
    <property type="entry name" value="thiE"/>
    <property type="match status" value="1"/>
</dbReference>
<dbReference type="GO" id="GO:0000287">
    <property type="term" value="F:magnesium ion binding"/>
    <property type="evidence" value="ECO:0007669"/>
    <property type="project" value="UniProtKB-UniRule"/>
</dbReference>
<feature type="binding site" evidence="9">
    <location>
        <position position="92"/>
    </location>
    <ligand>
        <name>Mg(2+)</name>
        <dbReference type="ChEBI" id="CHEBI:18420"/>
    </ligand>
</feature>
<dbReference type="CDD" id="cd00564">
    <property type="entry name" value="TMP_TenI"/>
    <property type="match status" value="1"/>
</dbReference>
<comment type="catalytic activity">
    <reaction evidence="6 9 10">
        <text>4-methyl-5-(2-phosphooxyethyl)-thiazole + 4-amino-2-methyl-5-(diphosphooxymethyl)pyrimidine + H(+) = thiamine phosphate + diphosphate</text>
        <dbReference type="Rhea" id="RHEA:22328"/>
        <dbReference type="ChEBI" id="CHEBI:15378"/>
        <dbReference type="ChEBI" id="CHEBI:33019"/>
        <dbReference type="ChEBI" id="CHEBI:37575"/>
        <dbReference type="ChEBI" id="CHEBI:57841"/>
        <dbReference type="ChEBI" id="CHEBI:58296"/>
        <dbReference type="EC" id="2.5.1.3"/>
    </reaction>
</comment>
<keyword evidence="14" id="KW-1185">Reference proteome</keyword>
<evidence type="ECO:0000313" key="13">
    <source>
        <dbReference type="EMBL" id="OOZ37645.1"/>
    </source>
</evidence>
<evidence type="ECO:0000256" key="3">
    <source>
        <dbReference type="ARBA" id="ARBA00022723"/>
    </source>
</evidence>
<reference evidence="13 14" key="1">
    <citation type="submission" date="2016-11" db="EMBL/GenBank/DDBJ databases">
        <title>Mixed transmission modes and dynamic genome evolution in an obligate animal-bacterial symbiosis.</title>
        <authorList>
            <person name="Russell S.L."/>
            <person name="Corbett-Detig R.B."/>
            <person name="Cavanaugh C.M."/>
        </authorList>
    </citation>
    <scope>NUCLEOTIDE SEQUENCE [LARGE SCALE GENOMIC DNA]</scope>
    <source>
        <strain evidence="13">Se-Cadez</strain>
    </source>
</reference>
<comment type="similarity">
    <text evidence="9 10">Belongs to the thiamine-phosphate synthase family.</text>
</comment>
<comment type="caution">
    <text evidence="9">Lacks conserved residue(s) required for the propagation of feature annotation.</text>
</comment>
<feature type="binding site" evidence="9">
    <location>
        <position position="141"/>
    </location>
    <ligand>
        <name>4-amino-2-methyl-5-(diphosphooxymethyl)pyrimidine</name>
        <dbReference type="ChEBI" id="CHEBI:57841"/>
    </ligand>
</feature>
<dbReference type="GO" id="GO:0009229">
    <property type="term" value="P:thiamine diphosphate biosynthetic process"/>
    <property type="evidence" value="ECO:0007669"/>
    <property type="project" value="UniProtKB-UniRule"/>
</dbReference>
<dbReference type="GO" id="GO:0009228">
    <property type="term" value="P:thiamine biosynthetic process"/>
    <property type="evidence" value="ECO:0007669"/>
    <property type="project" value="UniProtKB-KW"/>
</dbReference>
<organism evidence="13 14">
    <name type="scientific">Solemya velesiana gill symbiont</name>
    <dbReference type="NCBI Taxonomy" id="1918948"/>
    <lineage>
        <taxon>Bacteria</taxon>
        <taxon>Pseudomonadati</taxon>
        <taxon>Pseudomonadota</taxon>
        <taxon>Gammaproteobacteria</taxon>
        <taxon>sulfur-oxidizing symbionts</taxon>
    </lineage>
</organism>
<comment type="catalytic activity">
    <reaction evidence="8 9 10">
        <text>2-[(2R,5Z)-2-carboxy-4-methylthiazol-5(2H)-ylidene]ethyl phosphate + 4-amino-2-methyl-5-(diphosphooxymethyl)pyrimidine + 2 H(+) = thiamine phosphate + CO2 + diphosphate</text>
        <dbReference type="Rhea" id="RHEA:47844"/>
        <dbReference type="ChEBI" id="CHEBI:15378"/>
        <dbReference type="ChEBI" id="CHEBI:16526"/>
        <dbReference type="ChEBI" id="CHEBI:33019"/>
        <dbReference type="ChEBI" id="CHEBI:37575"/>
        <dbReference type="ChEBI" id="CHEBI:57841"/>
        <dbReference type="ChEBI" id="CHEBI:62899"/>
        <dbReference type="EC" id="2.5.1.3"/>
    </reaction>
</comment>
<keyword evidence="4 9" id="KW-0460">Magnesium</keyword>
<dbReference type="Pfam" id="PF02581">
    <property type="entry name" value="TMP-TENI"/>
    <property type="match status" value="1"/>
</dbReference>
<evidence type="ECO:0000256" key="11">
    <source>
        <dbReference type="RuleBase" id="RU004253"/>
    </source>
</evidence>
<comment type="cofactor">
    <cofactor evidence="9">
        <name>Mg(2+)</name>
        <dbReference type="ChEBI" id="CHEBI:18420"/>
    </cofactor>
    <text evidence="9">Binds 1 Mg(2+) ion per subunit.</text>
</comment>
<sequence length="216" mass="23195">MNTLFRLKGLYAITDSQLAANSNLIDQVAQALAGGANIIQYRDKSGDPAKRLEEAQALLRLCREHAVPLIINDDVELAAQIGADGVHLGRGDPDLDAARSRLGREAIIGVSCYNQFERALSAQQAEADYIAFGRFFPSSVKPEAVQADIDLLHRARDELELPTVAIGGITPENGGALIKAGADMLAVIHGVFGQADVKAACERFTELFKQKEVSPT</sequence>
<evidence type="ECO:0000256" key="4">
    <source>
        <dbReference type="ARBA" id="ARBA00022842"/>
    </source>
</evidence>
<dbReference type="Proteomes" id="UP000190896">
    <property type="component" value="Unassembled WGS sequence"/>
</dbReference>
<accession>A0A1T2KXR9</accession>
<comment type="function">
    <text evidence="9">Condenses 4-methyl-5-(beta-hydroxyethyl)thiazole monophosphate (THZ-P) and 2-methyl-4-amino-5-hydroxymethyl pyrimidine pyrophosphate (HMP-PP) to form thiamine monophosphate (TMP).</text>
</comment>
<dbReference type="OrthoDB" id="9789949at2"/>
<feature type="binding site" evidence="9">
    <location>
        <position position="111"/>
    </location>
    <ligand>
        <name>4-amino-2-methyl-5-(diphosphooxymethyl)pyrimidine</name>
        <dbReference type="ChEBI" id="CHEBI:57841"/>
    </ligand>
</feature>
<dbReference type="Gene3D" id="3.20.20.70">
    <property type="entry name" value="Aldolase class I"/>
    <property type="match status" value="1"/>
</dbReference>
<evidence type="ECO:0000256" key="1">
    <source>
        <dbReference type="ARBA" id="ARBA00005165"/>
    </source>
</evidence>
<protein>
    <recommendedName>
        <fullName evidence="9">Thiamine-phosphate synthase</fullName>
        <shortName evidence="9">TP synthase</shortName>
        <shortName evidence="9">TPS</shortName>
        <ecNumber evidence="9">2.5.1.3</ecNumber>
    </recommendedName>
    <alternativeName>
        <fullName evidence="9">Thiamine-phosphate pyrophosphorylase</fullName>
        <shortName evidence="9">TMP pyrophosphorylase</shortName>
        <shortName evidence="9">TMP-PPase</shortName>
    </alternativeName>
</protein>
<dbReference type="InterPro" id="IPR034291">
    <property type="entry name" value="TMP_synthase"/>
</dbReference>
<comment type="catalytic activity">
    <reaction evidence="7 9 10">
        <text>2-(2-carboxy-4-methylthiazol-5-yl)ethyl phosphate + 4-amino-2-methyl-5-(diphosphooxymethyl)pyrimidine + 2 H(+) = thiamine phosphate + CO2 + diphosphate</text>
        <dbReference type="Rhea" id="RHEA:47848"/>
        <dbReference type="ChEBI" id="CHEBI:15378"/>
        <dbReference type="ChEBI" id="CHEBI:16526"/>
        <dbReference type="ChEBI" id="CHEBI:33019"/>
        <dbReference type="ChEBI" id="CHEBI:37575"/>
        <dbReference type="ChEBI" id="CHEBI:57841"/>
        <dbReference type="ChEBI" id="CHEBI:62890"/>
        <dbReference type="EC" id="2.5.1.3"/>
    </reaction>
</comment>
<feature type="binding site" evidence="9">
    <location>
        <position position="168"/>
    </location>
    <ligand>
        <name>2-[(2R,5Z)-2-carboxy-4-methylthiazol-5(2H)-ylidene]ethyl phosphate</name>
        <dbReference type="ChEBI" id="CHEBI:62899"/>
    </ligand>
</feature>